<dbReference type="EMBL" id="BOMV01000111">
    <property type="protein sequence ID" value="GIF01770.1"/>
    <property type="molecule type" value="Genomic_DNA"/>
</dbReference>
<dbReference type="InterPro" id="IPR003781">
    <property type="entry name" value="CoA-bd"/>
</dbReference>
<dbReference type="Pfam" id="PF13380">
    <property type="entry name" value="CoA_binding_2"/>
    <property type="match status" value="1"/>
</dbReference>
<dbReference type="Proteomes" id="UP000636960">
    <property type="component" value="Unassembled WGS sequence"/>
</dbReference>
<dbReference type="RefSeq" id="WP_275410942.1">
    <property type="nucleotide sequence ID" value="NZ_BOMV01000111.1"/>
</dbReference>
<dbReference type="SMART" id="SM00881">
    <property type="entry name" value="CoA_binding"/>
    <property type="match status" value="1"/>
</dbReference>
<dbReference type="Gene3D" id="3.40.50.261">
    <property type="entry name" value="Succinyl-CoA synthetase domains"/>
    <property type="match status" value="2"/>
</dbReference>
<keyword evidence="4" id="KW-1185">Reference proteome</keyword>
<comment type="caution">
    <text evidence="3">The sequence shown here is derived from an EMBL/GenBank/DDBJ whole genome shotgun (WGS) entry which is preliminary data.</text>
</comment>
<organism evidence="3 4">
    <name type="scientific">Paractinoplanes rishiriensis</name>
    <dbReference type="NCBI Taxonomy" id="1050105"/>
    <lineage>
        <taxon>Bacteria</taxon>
        <taxon>Bacillati</taxon>
        <taxon>Actinomycetota</taxon>
        <taxon>Actinomycetes</taxon>
        <taxon>Micromonosporales</taxon>
        <taxon>Micromonosporaceae</taxon>
        <taxon>Paractinoplanes</taxon>
    </lineage>
</organism>
<dbReference type="SUPFAM" id="SSF52210">
    <property type="entry name" value="Succinyl-CoA synthetase domains"/>
    <property type="match status" value="2"/>
</dbReference>
<dbReference type="Pfam" id="PF13607">
    <property type="entry name" value="Succ_CoA_lig"/>
    <property type="match status" value="1"/>
</dbReference>
<feature type="domain" description="CoA-binding" evidence="2">
    <location>
        <begin position="43"/>
        <end position="138"/>
    </location>
</feature>
<name>A0A919MZW2_9ACTN</name>
<gene>
    <name evidence="3" type="ORF">Ari01nite_92340</name>
</gene>
<dbReference type="AlphaFoldDB" id="A0A919MZW2"/>
<reference evidence="3" key="1">
    <citation type="submission" date="2021-01" db="EMBL/GenBank/DDBJ databases">
        <title>Whole genome shotgun sequence of Actinoplanes rishiriensis NBRC 108556.</title>
        <authorList>
            <person name="Komaki H."/>
            <person name="Tamura T."/>
        </authorList>
    </citation>
    <scope>NUCLEOTIDE SEQUENCE</scope>
    <source>
        <strain evidence="3">NBRC 108556</strain>
    </source>
</reference>
<dbReference type="InterPro" id="IPR036291">
    <property type="entry name" value="NAD(P)-bd_dom_sf"/>
</dbReference>
<dbReference type="SUPFAM" id="SSF51735">
    <property type="entry name" value="NAD(P)-binding Rossmann-fold domains"/>
    <property type="match status" value="1"/>
</dbReference>
<evidence type="ECO:0000313" key="3">
    <source>
        <dbReference type="EMBL" id="GIF01770.1"/>
    </source>
</evidence>
<feature type="compositionally biased region" description="Polar residues" evidence="1">
    <location>
        <begin position="1"/>
        <end position="17"/>
    </location>
</feature>
<accession>A0A919MZW2</accession>
<sequence length="499" mass="51757">MTKVTPTSARTALTHASDQPDVRGAVGALGHPRGAEPSSLRRVLAPRSVAVVGAGSRHGGTGHEALRALRDYGFGGRLLAVNGSGRPVCGVPTYPSVAALPTRVDLLVVAVPPAEIPDVLGSGARVGAQGAVLLGERLAEQDRIQVLRAARQHHVRVLGPSCLGVLNAAPAVRLNASLSPARPPSGGLALAVQSGALGIALLEQAVRDHCGVSTLVSLGQELDVSVDELFSYWLDDPATRAIALSPESFGDPATFASVARTLGNRKPVLLTGHAQPATADEEALRSAGVIRTAGIGETFDTARMLLDQPLPAGNRMAIVGNADGLTRFTADTARVHGFNIVPLSGPTRAQLPIRIGSTRCDNPVGLGVDTPADRLANVVETIANSNEADILLLTLVGNRSNVLAANVAALAPVLDDHAHLTIAAVVIGGRDHLHRLGPAGAPVFRGPEEAVRAVANARDYAAWRLESPQVRRFVVRPVYRGRTVPSRPARAGRGPRGSS</sequence>
<dbReference type="PANTHER" id="PTHR42793">
    <property type="entry name" value="COA BINDING DOMAIN CONTAINING PROTEIN"/>
    <property type="match status" value="1"/>
</dbReference>
<evidence type="ECO:0000313" key="4">
    <source>
        <dbReference type="Proteomes" id="UP000636960"/>
    </source>
</evidence>
<dbReference type="InterPro" id="IPR032875">
    <property type="entry name" value="Succ_CoA_lig_flav_dom"/>
</dbReference>
<dbReference type="PANTHER" id="PTHR42793:SF1">
    <property type="entry name" value="PEPTIDYL-LYSINE N-ACETYLTRANSFERASE PATZ"/>
    <property type="match status" value="1"/>
</dbReference>
<protein>
    <recommendedName>
        <fullName evidence="2">CoA-binding domain-containing protein</fullName>
    </recommendedName>
</protein>
<feature type="region of interest" description="Disordered" evidence="1">
    <location>
        <begin position="1"/>
        <end position="40"/>
    </location>
</feature>
<dbReference type="InterPro" id="IPR016102">
    <property type="entry name" value="Succinyl-CoA_synth-like"/>
</dbReference>
<proteinExistence type="predicted"/>
<evidence type="ECO:0000256" key="1">
    <source>
        <dbReference type="SAM" id="MobiDB-lite"/>
    </source>
</evidence>
<dbReference type="Gene3D" id="3.40.50.720">
    <property type="entry name" value="NAD(P)-binding Rossmann-like Domain"/>
    <property type="match status" value="1"/>
</dbReference>
<evidence type="ECO:0000259" key="2">
    <source>
        <dbReference type="SMART" id="SM00881"/>
    </source>
</evidence>